<evidence type="ECO:0008006" key="3">
    <source>
        <dbReference type="Google" id="ProtNLM"/>
    </source>
</evidence>
<evidence type="ECO:0000313" key="2">
    <source>
        <dbReference type="Proteomes" id="UP000516280"/>
    </source>
</evidence>
<dbReference type="RefSeq" id="WP_109833803.1">
    <property type="nucleotide sequence ID" value="NZ_CP017195.1"/>
</dbReference>
<dbReference type="EMBL" id="CP017195">
    <property type="protein sequence ID" value="QDJ27113.1"/>
    <property type="molecule type" value="Genomic_DNA"/>
</dbReference>
<dbReference type="AlphaFoldDB" id="A0A7L4WCE9"/>
<sequence>MTSKQLSDLVAETPQELIRAKKPKVDDFTQVDEDGAKTVNTDDFKQALADWADKEQEFIRDPQYIKEKTGTLNVSK</sequence>
<dbReference type="KEGG" id="lpaa:BHS01_00315"/>
<dbReference type="Proteomes" id="UP000516280">
    <property type="component" value="Chromosome"/>
</dbReference>
<gene>
    <name evidence="1" type="ORF">BHS01_00315</name>
</gene>
<proteinExistence type="predicted"/>
<name>A0A7L4WCE9_9LACT</name>
<evidence type="ECO:0000313" key="1">
    <source>
        <dbReference type="EMBL" id="QDJ27113.1"/>
    </source>
</evidence>
<accession>A0A7L4WCE9</accession>
<reference evidence="1 2" key="1">
    <citation type="submission" date="2016-09" db="EMBL/GenBank/DDBJ databases">
        <title>Lactic acid bacteria from MAP meat Genome sequencing and assembly.</title>
        <authorList>
            <person name="Behr J."/>
            <person name="Hilgarth M."/>
            <person name="Vogel R.F."/>
        </authorList>
    </citation>
    <scope>NUCLEOTIDE SEQUENCE [LARGE SCALE GENOMIC DNA]</scope>
    <source>
        <strain evidence="1 2">TMW21615</strain>
    </source>
</reference>
<protein>
    <recommendedName>
        <fullName evidence="3">EF-hand domain-containing protein</fullName>
    </recommendedName>
</protein>
<organism evidence="1 2">
    <name type="scientific">Pseudolactococcus paracarnosus</name>
    <dbReference type="NCBI Taxonomy" id="2749962"/>
    <lineage>
        <taxon>Bacteria</taxon>
        <taxon>Bacillati</taxon>
        <taxon>Bacillota</taxon>
        <taxon>Bacilli</taxon>
        <taxon>Lactobacillales</taxon>
        <taxon>Streptococcaceae</taxon>
        <taxon>Pseudolactococcus</taxon>
    </lineage>
</organism>